<comment type="caution">
    <text evidence="2">The sequence shown here is derived from an EMBL/GenBank/DDBJ whole genome shotgun (WGS) entry which is preliminary data.</text>
</comment>
<proteinExistence type="predicted"/>
<gene>
    <name evidence="2" type="ORF">FNV43_RR22854</name>
</gene>
<keyword evidence="1" id="KW-0732">Signal</keyword>
<keyword evidence="3" id="KW-1185">Reference proteome</keyword>
<dbReference type="GO" id="GO:0003993">
    <property type="term" value="F:acid phosphatase activity"/>
    <property type="evidence" value="ECO:0007669"/>
    <property type="project" value="InterPro"/>
</dbReference>
<dbReference type="InterPro" id="IPR039331">
    <property type="entry name" value="PAPs-like"/>
</dbReference>
<dbReference type="PANTHER" id="PTHR22953:SF86">
    <property type="entry name" value="PURPLE ACID PHOSPHATASE 10"/>
    <property type="match status" value="1"/>
</dbReference>
<dbReference type="SUPFAM" id="SSF49363">
    <property type="entry name" value="Purple acid phosphatase, N-terminal domain"/>
    <property type="match status" value="1"/>
</dbReference>
<dbReference type="InterPro" id="IPR029052">
    <property type="entry name" value="Metallo-depent_PP-like"/>
</dbReference>
<dbReference type="Gene3D" id="2.60.40.380">
    <property type="entry name" value="Purple acid phosphatase-like, N-terminal"/>
    <property type="match status" value="1"/>
</dbReference>
<organism evidence="2 3">
    <name type="scientific">Rhamnella rubrinervis</name>
    <dbReference type="NCBI Taxonomy" id="2594499"/>
    <lineage>
        <taxon>Eukaryota</taxon>
        <taxon>Viridiplantae</taxon>
        <taxon>Streptophyta</taxon>
        <taxon>Embryophyta</taxon>
        <taxon>Tracheophyta</taxon>
        <taxon>Spermatophyta</taxon>
        <taxon>Magnoliopsida</taxon>
        <taxon>eudicotyledons</taxon>
        <taxon>Gunneridae</taxon>
        <taxon>Pentapetalae</taxon>
        <taxon>rosids</taxon>
        <taxon>fabids</taxon>
        <taxon>Rosales</taxon>
        <taxon>Rhamnaceae</taxon>
        <taxon>rhamnoid group</taxon>
        <taxon>Rhamneae</taxon>
        <taxon>Rhamnella</taxon>
    </lineage>
</organism>
<sequence length="172" mass="19327">MKIGKMKIGLMRLGLPVSSMAALVLILGLVLNVVLFCNGGKTSTYIRVGWKTDNMPLDSGVFEVPPGYNAPQQVHITQGDHVGKAVIVSWVTVDEPGSKRMFWFITPLEVGPDVPYTFGLIGDYPYDDSNRWDTWERSVAYQPWIWTVGNHEIEFDPQIVSFSYYKSHTLDG</sequence>
<dbReference type="OrthoDB" id="45007at2759"/>
<dbReference type="EMBL" id="VOIH02000010">
    <property type="protein sequence ID" value="KAF3435762.1"/>
    <property type="molecule type" value="Genomic_DNA"/>
</dbReference>
<dbReference type="Gene3D" id="3.60.21.10">
    <property type="match status" value="1"/>
</dbReference>
<dbReference type="GO" id="GO:0046872">
    <property type="term" value="F:metal ion binding"/>
    <property type="evidence" value="ECO:0007669"/>
    <property type="project" value="InterPro"/>
</dbReference>
<evidence type="ECO:0000256" key="1">
    <source>
        <dbReference type="ARBA" id="ARBA00022729"/>
    </source>
</evidence>
<evidence type="ECO:0000313" key="2">
    <source>
        <dbReference type="EMBL" id="KAF3435762.1"/>
    </source>
</evidence>
<dbReference type="PANTHER" id="PTHR22953">
    <property type="entry name" value="ACID PHOSPHATASE RELATED"/>
    <property type="match status" value="1"/>
</dbReference>
<protein>
    <recommendedName>
        <fullName evidence="4">Acid phosphatase</fullName>
    </recommendedName>
</protein>
<reference evidence="2" key="1">
    <citation type="submission" date="2020-03" db="EMBL/GenBank/DDBJ databases">
        <title>A high-quality chromosome-level genome assembly of a woody plant with both climbing and erect habits, Rhamnella rubrinervis.</title>
        <authorList>
            <person name="Lu Z."/>
            <person name="Yang Y."/>
            <person name="Zhu X."/>
            <person name="Sun Y."/>
        </authorList>
    </citation>
    <scope>NUCLEOTIDE SEQUENCE</scope>
    <source>
        <strain evidence="2">BYM</strain>
        <tissue evidence="2">Leaf</tissue>
    </source>
</reference>
<dbReference type="AlphaFoldDB" id="A0A8K0GNK6"/>
<accession>A0A8K0GNK6</accession>
<evidence type="ECO:0008006" key="4">
    <source>
        <dbReference type="Google" id="ProtNLM"/>
    </source>
</evidence>
<dbReference type="InterPro" id="IPR008963">
    <property type="entry name" value="Purple_acid_Pase-like_N"/>
</dbReference>
<evidence type="ECO:0000313" key="3">
    <source>
        <dbReference type="Proteomes" id="UP000796880"/>
    </source>
</evidence>
<name>A0A8K0GNK6_9ROSA</name>
<dbReference type="Proteomes" id="UP000796880">
    <property type="component" value="Unassembled WGS sequence"/>
</dbReference>